<evidence type="ECO:0000313" key="2">
    <source>
        <dbReference type="EMBL" id="EYE99168.1"/>
    </source>
</evidence>
<dbReference type="GeneID" id="63692860"/>
<keyword evidence="3" id="KW-1185">Reference proteome</keyword>
<feature type="region of interest" description="Disordered" evidence="1">
    <location>
        <begin position="83"/>
        <end position="108"/>
    </location>
</feature>
<accession>A0A017SQC2</accession>
<organism evidence="2 3">
    <name type="scientific">Aspergillus ruber (strain CBS 135680)</name>
    <dbReference type="NCBI Taxonomy" id="1388766"/>
    <lineage>
        <taxon>Eukaryota</taxon>
        <taxon>Fungi</taxon>
        <taxon>Dikarya</taxon>
        <taxon>Ascomycota</taxon>
        <taxon>Pezizomycotina</taxon>
        <taxon>Eurotiomycetes</taxon>
        <taxon>Eurotiomycetidae</taxon>
        <taxon>Eurotiales</taxon>
        <taxon>Aspergillaceae</taxon>
        <taxon>Aspergillus</taxon>
        <taxon>Aspergillus subgen. Aspergillus</taxon>
    </lineage>
</organism>
<feature type="compositionally biased region" description="Polar residues" evidence="1">
    <location>
        <begin position="147"/>
        <end position="156"/>
    </location>
</feature>
<dbReference type="EMBL" id="KK088412">
    <property type="protein sequence ID" value="EYE99168.1"/>
    <property type="molecule type" value="Genomic_DNA"/>
</dbReference>
<evidence type="ECO:0000313" key="3">
    <source>
        <dbReference type="Proteomes" id="UP000019804"/>
    </source>
</evidence>
<name>A0A017SQC2_ASPRC</name>
<dbReference type="Proteomes" id="UP000019804">
    <property type="component" value="Unassembled WGS sequence"/>
</dbReference>
<dbReference type="HOGENOM" id="CLU_1686177_0_0_1"/>
<proteinExistence type="predicted"/>
<protein>
    <submittedName>
        <fullName evidence="2">Uncharacterized protein</fullName>
    </submittedName>
</protein>
<dbReference type="RefSeq" id="XP_040642856.1">
    <property type="nucleotide sequence ID" value="XM_040777736.1"/>
</dbReference>
<reference evidence="3" key="1">
    <citation type="journal article" date="2014" name="Nat. Commun.">
        <title>Genomic adaptations of the halophilic Dead Sea filamentous fungus Eurotium rubrum.</title>
        <authorList>
            <person name="Kis-Papo T."/>
            <person name="Weig A.R."/>
            <person name="Riley R."/>
            <person name="Persoh D."/>
            <person name="Salamov A."/>
            <person name="Sun H."/>
            <person name="Lipzen A."/>
            <person name="Wasser S.P."/>
            <person name="Rambold G."/>
            <person name="Grigoriev I.V."/>
            <person name="Nevo E."/>
        </authorList>
    </citation>
    <scope>NUCLEOTIDE SEQUENCE [LARGE SCALE GENOMIC DNA]</scope>
    <source>
        <strain evidence="3">CBS 135680</strain>
    </source>
</reference>
<feature type="region of interest" description="Disordered" evidence="1">
    <location>
        <begin position="134"/>
        <end position="156"/>
    </location>
</feature>
<dbReference type="AlphaFoldDB" id="A0A017SQC2"/>
<sequence length="156" mass="17408">MFAGRHVETTVLVSFQAASHLSEDIDYDLGISKTKITRFTTRHIYASRLLLDCFFSVLQMKGAHGSGKREWIGKNRLAGAGGSLHSGKTRGPFPLAGPEVGTLPRSGRTRGYRRFQQGAPRMKMIMATDEKHRFCSNRHSKSDSNSRIRQLIEGQS</sequence>
<gene>
    <name evidence="2" type="ORF">EURHEDRAFT_129816</name>
</gene>
<evidence type="ECO:0000256" key="1">
    <source>
        <dbReference type="SAM" id="MobiDB-lite"/>
    </source>
</evidence>